<organism evidence="1 2">
    <name type="scientific">Corynebacterium camporealensis</name>
    <dbReference type="NCBI Taxonomy" id="161896"/>
    <lineage>
        <taxon>Bacteria</taxon>
        <taxon>Bacillati</taxon>
        <taxon>Actinomycetota</taxon>
        <taxon>Actinomycetes</taxon>
        <taxon>Mycobacteriales</taxon>
        <taxon>Corynebacteriaceae</taxon>
        <taxon>Corynebacterium</taxon>
    </lineage>
</organism>
<dbReference type="EMBL" id="CP011311">
    <property type="protein sequence ID" value="AKE39508.1"/>
    <property type="molecule type" value="Genomic_DNA"/>
</dbReference>
<dbReference type="Proteomes" id="UP000033566">
    <property type="component" value="Chromosome"/>
</dbReference>
<dbReference type="AlphaFoldDB" id="A0A0F6QYX9"/>
<name>A0A0F6QYX9_9CORY</name>
<evidence type="ECO:0000313" key="1">
    <source>
        <dbReference type="EMBL" id="AKE39508.1"/>
    </source>
</evidence>
<dbReference type="KEGG" id="ccj:UL81_07765"/>
<dbReference type="RefSeq" id="WP_035105220.1">
    <property type="nucleotide sequence ID" value="NZ_CP011311.1"/>
</dbReference>
<accession>A0A0F6QYX9</accession>
<dbReference type="HOGENOM" id="CLU_204457_0_0_11"/>
<reference evidence="1 2" key="1">
    <citation type="journal article" date="2015" name="Genome Announc.">
        <title>Complete Genome Sequence of Corynebacterium camporealensis DSM 44610, Isolated from the Milk of a Manchega Sheep with Subclinical Mastitis.</title>
        <authorList>
            <person name="Ruckert C."/>
            <person name="Albersmeier A."/>
            <person name="Winkler A."/>
            <person name="Tauch A."/>
        </authorList>
    </citation>
    <scope>NUCLEOTIDE SEQUENCE [LARGE SCALE GENOMIC DNA]</scope>
    <source>
        <strain evidence="1 2">DSM 44610</strain>
    </source>
</reference>
<proteinExistence type="predicted"/>
<sequence>MLIAALVLAFVAFVAFVFYILNAATWMLVIVFISAGLGIVLFIIDSVSKMRRGKDLHKH</sequence>
<evidence type="ECO:0000313" key="2">
    <source>
        <dbReference type="Proteomes" id="UP000033566"/>
    </source>
</evidence>
<dbReference type="PATRIC" id="fig|161896.4.peg.1521"/>
<protein>
    <submittedName>
        <fullName evidence="1">Uncharacterized protein</fullName>
    </submittedName>
</protein>
<dbReference type="STRING" id="161896.UL81_07765"/>
<keyword evidence="2" id="KW-1185">Reference proteome</keyword>
<dbReference type="OrthoDB" id="4424502at2"/>
<gene>
    <name evidence="1" type="ORF">UL81_07765</name>
</gene>